<comment type="caution">
    <text evidence="1">The sequence shown here is derived from an EMBL/GenBank/DDBJ whole genome shotgun (WGS) entry which is preliminary data.</text>
</comment>
<accession>A0A4D9D1M6</accession>
<protein>
    <submittedName>
        <fullName evidence="1">Uncharacterized protein</fullName>
    </submittedName>
</protein>
<dbReference type="OrthoDB" id="10566347at2759"/>
<name>A0A4D9D1M6_9STRA</name>
<dbReference type="AlphaFoldDB" id="A0A4D9D1M6"/>
<evidence type="ECO:0000313" key="2">
    <source>
        <dbReference type="Proteomes" id="UP000355283"/>
    </source>
</evidence>
<evidence type="ECO:0000313" key="1">
    <source>
        <dbReference type="EMBL" id="TFJ82519.1"/>
    </source>
</evidence>
<sequence length="103" mass="11920">MRLPFRGKPPLRLSQGLRLRYSENRSFDNFDVSTHYVLLTVSYTSANREYTNQCPLELLRLPQKIIAAVSRDDHRVLKPPRHTEIKCAMERMAEAMTGVEETG</sequence>
<dbReference type="Proteomes" id="UP000355283">
    <property type="component" value="Unassembled WGS sequence"/>
</dbReference>
<gene>
    <name evidence="1" type="ORF">NSK_006169</name>
</gene>
<reference evidence="1 2" key="1">
    <citation type="submission" date="2019-01" db="EMBL/GenBank/DDBJ databases">
        <title>Nuclear Genome Assembly of the Microalgal Biofuel strain Nannochloropsis salina CCMP1776.</title>
        <authorList>
            <person name="Hovde B."/>
        </authorList>
    </citation>
    <scope>NUCLEOTIDE SEQUENCE [LARGE SCALE GENOMIC DNA]</scope>
    <source>
        <strain evidence="1 2">CCMP1776</strain>
    </source>
</reference>
<keyword evidence="2" id="KW-1185">Reference proteome</keyword>
<proteinExistence type="predicted"/>
<organism evidence="1 2">
    <name type="scientific">Nannochloropsis salina CCMP1776</name>
    <dbReference type="NCBI Taxonomy" id="1027361"/>
    <lineage>
        <taxon>Eukaryota</taxon>
        <taxon>Sar</taxon>
        <taxon>Stramenopiles</taxon>
        <taxon>Ochrophyta</taxon>
        <taxon>Eustigmatophyceae</taxon>
        <taxon>Eustigmatales</taxon>
        <taxon>Monodopsidaceae</taxon>
        <taxon>Microchloropsis</taxon>
        <taxon>Microchloropsis salina</taxon>
    </lineage>
</organism>
<dbReference type="EMBL" id="SDOX01000100">
    <property type="protein sequence ID" value="TFJ82519.1"/>
    <property type="molecule type" value="Genomic_DNA"/>
</dbReference>